<gene>
    <name evidence="10" type="ORF">K450DRAFT_165426</name>
</gene>
<feature type="non-terminal residue" evidence="10">
    <location>
        <position position="110"/>
    </location>
</feature>
<proteinExistence type="predicted"/>
<keyword evidence="6" id="KW-0067">ATP-binding</keyword>
<evidence type="ECO:0000256" key="7">
    <source>
        <dbReference type="ARBA" id="ARBA00047899"/>
    </source>
</evidence>
<dbReference type="PROSITE" id="PS50032">
    <property type="entry name" value="KA1"/>
    <property type="match status" value="1"/>
</dbReference>
<dbReference type="GO" id="GO:0004674">
    <property type="term" value="F:protein serine/threonine kinase activity"/>
    <property type="evidence" value="ECO:0007669"/>
    <property type="project" value="UniProtKB-KW"/>
</dbReference>
<keyword evidence="5" id="KW-0418">Kinase</keyword>
<dbReference type="RefSeq" id="XP_051440503.1">
    <property type="nucleotide sequence ID" value="XM_051584048.1"/>
</dbReference>
<organism evidence="10 11">
    <name type="scientific">Umbelopsis ramanniana AG</name>
    <dbReference type="NCBI Taxonomy" id="1314678"/>
    <lineage>
        <taxon>Eukaryota</taxon>
        <taxon>Fungi</taxon>
        <taxon>Fungi incertae sedis</taxon>
        <taxon>Mucoromycota</taxon>
        <taxon>Mucoromycotina</taxon>
        <taxon>Umbelopsidomycetes</taxon>
        <taxon>Umbelopsidales</taxon>
        <taxon>Umbelopsidaceae</taxon>
        <taxon>Umbelopsis</taxon>
    </lineage>
</organism>
<evidence type="ECO:0000256" key="6">
    <source>
        <dbReference type="ARBA" id="ARBA00022840"/>
    </source>
</evidence>
<keyword evidence="3" id="KW-0808">Transferase</keyword>
<evidence type="ECO:0000259" key="9">
    <source>
        <dbReference type="PROSITE" id="PS50032"/>
    </source>
</evidence>
<feature type="domain" description="KA1" evidence="9">
    <location>
        <begin position="66"/>
        <end position="110"/>
    </location>
</feature>
<keyword evidence="2" id="KW-0723">Serine/threonine-protein kinase</keyword>
<evidence type="ECO:0000313" key="10">
    <source>
        <dbReference type="EMBL" id="KAI8575499.1"/>
    </source>
</evidence>
<evidence type="ECO:0000256" key="4">
    <source>
        <dbReference type="ARBA" id="ARBA00022741"/>
    </source>
</evidence>
<evidence type="ECO:0000313" key="11">
    <source>
        <dbReference type="Proteomes" id="UP001206595"/>
    </source>
</evidence>
<dbReference type="EMBL" id="MU620979">
    <property type="protein sequence ID" value="KAI8575499.1"/>
    <property type="molecule type" value="Genomic_DNA"/>
</dbReference>
<name>A0AAD5E2B4_UMBRA</name>
<dbReference type="EC" id="2.7.11.1" evidence="1"/>
<accession>A0AAD5E2B4</accession>
<sequence length="110" mass="12766">LKVYNGVVDQQALTSRPPFEVFVEVKQCLTNMGLVVKVEGDYKVKCVRNKRNPPPERIEPMYGDPQTDSGEEVRFMVEICRLKNLPGIYIVDISRLRGNVWAYKFLYQKL</sequence>
<keyword evidence="4" id="KW-0547">Nucleotide-binding</keyword>
<reference evidence="10" key="2">
    <citation type="journal article" date="2022" name="Proc. Natl. Acad. Sci. U.S.A.">
        <title>Diploid-dominant life cycles characterize the early evolution of Fungi.</title>
        <authorList>
            <person name="Amses K.R."/>
            <person name="Simmons D.R."/>
            <person name="Longcore J.E."/>
            <person name="Mondo S.J."/>
            <person name="Seto K."/>
            <person name="Jeronimo G.H."/>
            <person name="Bonds A.E."/>
            <person name="Quandt C.A."/>
            <person name="Davis W.J."/>
            <person name="Chang Y."/>
            <person name="Federici B.A."/>
            <person name="Kuo A."/>
            <person name="LaButti K."/>
            <person name="Pangilinan J."/>
            <person name="Andreopoulos W."/>
            <person name="Tritt A."/>
            <person name="Riley R."/>
            <person name="Hundley H."/>
            <person name="Johnson J."/>
            <person name="Lipzen A."/>
            <person name="Barry K."/>
            <person name="Lang B.F."/>
            <person name="Cuomo C.A."/>
            <person name="Buchler N.E."/>
            <person name="Grigoriev I.V."/>
            <person name="Spatafora J.W."/>
            <person name="Stajich J.E."/>
            <person name="James T.Y."/>
        </authorList>
    </citation>
    <scope>NUCLEOTIDE SEQUENCE</scope>
    <source>
        <strain evidence="10">AG</strain>
    </source>
</reference>
<comment type="caution">
    <text evidence="10">The sequence shown here is derived from an EMBL/GenBank/DDBJ whole genome shotgun (WGS) entry which is preliminary data.</text>
</comment>
<evidence type="ECO:0000256" key="3">
    <source>
        <dbReference type="ARBA" id="ARBA00022679"/>
    </source>
</evidence>
<dbReference type="GeneID" id="75909398"/>
<evidence type="ECO:0000256" key="1">
    <source>
        <dbReference type="ARBA" id="ARBA00012513"/>
    </source>
</evidence>
<dbReference type="Proteomes" id="UP001206595">
    <property type="component" value="Unassembled WGS sequence"/>
</dbReference>
<protein>
    <recommendedName>
        <fullName evidence="1">non-specific serine/threonine protein kinase</fullName>
        <ecNumber evidence="1">2.7.11.1</ecNumber>
    </recommendedName>
</protein>
<comment type="catalytic activity">
    <reaction evidence="7">
        <text>L-threonyl-[protein] + ATP = O-phospho-L-threonyl-[protein] + ADP + H(+)</text>
        <dbReference type="Rhea" id="RHEA:46608"/>
        <dbReference type="Rhea" id="RHEA-COMP:11060"/>
        <dbReference type="Rhea" id="RHEA-COMP:11605"/>
        <dbReference type="ChEBI" id="CHEBI:15378"/>
        <dbReference type="ChEBI" id="CHEBI:30013"/>
        <dbReference type="ChEBI" id="CHEBI:30616"/>
        <dbReference type="ChEBI" id="CHEBI:61977"/>
        <dbReference type="ChEBI" id="CHEBI:456216"/>
        <dbReference type="EC" id="2.7.11.1"/>
    </reaction>
</comment>
<dbReference type="InterPro" id="IPR028375">
    <property type="entry name" value="KA1/Ssp2_C"/>
</dbReference>
<comment type="catalytic activity">
    <reaction evidence="8">
        <text>L-seryl-[protein] + ATP = O-phospho-L-seryl-[protein] + ADP + H(+)</text>
        <dbReference type="Rhea" id="RHEA:17989"/>
        <dbReference type="Rhea" id="RHEA-COMP:9863"/>
        <dbReference type="Rhea" id="RHEA-COMP:11604"/>
        <dbReference type="ChEBI" id="CHEBI:15378"/>
        <dbReference type="ChEBI" id="CHEBI:29999"/>
        <dbReference type="ChEBI" id="CHEBI:30616"/>
        <dbReference type="ChEBI" id="CHEBI:83421"/>
        <dbReference type="ChEBI" id="CHEBI:456216"/>
        <dbReference type="EC" id="2.7.11.1"/>
    </reaction>
</comment>
<dbReference type="GO" id="GO:0005524">
    <property type="term" value="F:ATP binding"/>
    <property type="evidence" value="ECO:0007669"/>
    <property type="project" value="UniProtKB-KW"/>
</dbReference>
<reference evidence="10" key="1">
    <citation type="submission" date="2021-06" db="EMBL/GenBank/DDBJ databases">
        <authorList>
            <consortium name="DOE Joint Genome Institute"/>
            <person name="Mondo S.J."/>
            <person name="Amses K.R."/>
            <person name="Simmons D.R."/>
            <person name="Longcore J.E."/>
            <person name="Seto K."/>
            <person name="Alves G.H."/>
            <person name="Bonds A.E."/>
            <person name="Quandt C.A."/>
            <person name="Davis W.J."/>
            <person name="Chang Y."/>
            <person name="Letcher P.M."/>
            <person name="Powell M.J."/>
            <person name="Kuo A."/>
            <person name="Labutti K."/>
            <person name="Pangilinan J."/>
            <person name="Andreopoulos W."/>
            <person name="Tritt A."/>
            <person name="Riley R."/>
            <person name="Hundley H."/>
            <person name="Johnson J."/>
            <person name="Lipzen A."/>
            <person name="Barry K."/>
            <person name="Berbee M.L."/>
            <person name="Buchler N.E."/>
            <person name="Grigoriev I.V."/>
            <person name="Spatafora J.W."/>
            <person name="Stajich J.E."/>
            <person name="James T.Y."/>
        </authorList>
    </citation>
    <scope>NUCLEOTIDE SEQUENCE</scope>
    <source>
        <strain evidence="10">AG</strain>
    </source>
</reference>
<dbReference type="Gene3D" id="3.30.310.80">
    <property type="entry name" value="Kinase associated domain 1, KA1"/>
    <property type="match status" value="1"/>
</dbReference>
<dbReference type="SUPFAM" id="SSF103243">
    <property type="entry name" value="KA1-like"/>
    <property type="match status" value="1"/>
</dbReference>
<keyword evidence="11" id="KW-1185">Reference proteome</keyword>
<evidence type="ECO:0000256" key="2">
    <source>
        <dbReference type="ARBA" id="ARBA00022527"/>
    </source>
</evidence>
<evidence type="ECO:0000256" key="8">
    <source>
        <dbReference type="ARBA" id="ARBA00048679"/>
    </source>
</evidence>
<dbReference type="Pfam" id="PF02149">
    <property type="entry name" value="KA1"/>
    <property type="match status" value="1"/>
</dbReference>
<dbReference type="InterPro" id="IPR001772">
    <property type="entry name" value="KA1_dom"/>
</dbReference>
<evidence type="ECO:0000256" key="5">
    <source>
        <dbReference type="ARBA" id="ARBA00022777"/>
    </source>
</evidence>
<dbReference type="AlphaFoldDB" id="A0AAD5E2B4"/>
<feature type="non-terminal residue" evidence="10">
    <location>
        <position position="1"/>
    </location>
</feature>